<comment type="caution">
    <text evidence="1">The sequence shown here is derived from an EMBL/GenBank/DDBJ whole genome shotgun (WGS) entry which is preliminary data.</text>
</comment>
<accession>A0A2W7RI59</accession>
<gene>
    <name evidence="1" type="ORF">LV85_01378</name>
</gene>
<organism evidence="1 2">
    <name type="scientific">Algoriphagus chordae</name>
    <dbReference type="NCBI Taxonomy" id="237019"/>
    <lineage>
        <taxon>Bacteria</taxon>
        <taxon>Pseudomonadati</taxon>
        <taxon>Bacteroidota</taxon>
        <taxon>Cytophagia</taxon>
        <taxon>Cytophagales</taxon>
        <taxon>Cyclobacteriaceae</taxon>
        <taxon>Algoriphagus</taxon>
    </lineage>
</organism>
<dbReference type="OrthoDB" id="1495571at2"/>
<evidence type="ECO:0000313" key="1">
    <source>
        <dbReference type="EMBL" id="PZX54039.1"/>
    </source>
</evidence>
<proteinExistence type="predicted"/>
<dbReference type="EMBL" id="QKZT01000005">
    <property type="protein sequence ID" value="PZX54039.1"/>
    <property type="molecule type" value="Genomic_DNA"/>
</dbReference>
<keyword evidence="2" id="KW-1185">Reference proteome</keyword>
<dbReference type="AlphaFoldDB" id="A0A2W7RI59"/>
<name>A0A2W7RI59_9BACT</name>
<dbReference type="RefSeq" id="WP_111317457.1">
    <property type="nucleotide sequence ID" value="NZ_QKZT01000005.1"/>
</dbReference>
<evidence type="ECO:0000313" key="2">
    <source>
        <dbReference type="Proteomes" id="UP000248882"/>
    </source>
</evidence>
<protein>
    <submittedName>
        <fullName evidence="1">Uncharacterized protein</fullName>
    </submittedName>
</protein>
<sequence length="77" mass="8645">MTNKDKMLQLVLSDEKLKSSYEYNPEEYSTLKDALDSENPIVVAVAKIIQGVGGNSDKGVFKETYNEVVNYLNQTIL</sequence>
<dbReference type="Proteomes" id="UP000248882">
    <property type="component" value="Unassembled WGS sequence"/>
</dbReference>
<reference evidence="1 2" key="1">
    <citation type="submission" date="2018-06" db="EMBL/GenBank/DDBJ databases">
        <title>Genomic Encyclopedia of Archaeal and Bacterial Type Strains, Phase II (KMG-II): from individual species to whole genera.</title>
        <authorList>
            <person name="Goeker M."/>
        </authorList>
    </citation>
    <scope>NUCLEOTIDE SEQUENCE [LARGE SCALE GENOMIC DNA]</scope>
    <source>
        <strain evidence="1 2">DSM 19830</strain>
    </source>
</reference>